<proteinExistence type="predicted"/>
<evidence type="ECO:0000313" key="2">
    <source>
        <dbReference type="EMBL" id="GAA4649716.1"/>
    </source>
</evidence>
<dbReference type="EMBL" id="BAABFL010000274">
    <property type="protein sequence ID" value="GAA4649716.1"/>
    <property type="molecule type" value="Genomic_DNA"/>
</dbReference>
<keyword evidence="3" id="KW-1185">Reference proteome</keyword>
<accession>A0ABP8V3A5</accession>
<protein>
    <recommendedName>
        <fullName evidence="1">Transposase IS801/IS1294 domain-containing protein</fullName>
    </recommendedName>
</protein>
<sequence length="107" mass="12469">MRLFRGKFCAAKRAAKESLRLPDTFNQNSFSLLLNEMSRTNWHVEVMKPYSQGKGVITYLARYVKGGPIHNRQISLNENRIQLKYLSHQSGKTENRSFSKYGFIKQL</sequence>
<name>A0ABP8V3A5_9GAMM</name>
<organism evidence="2 3">
    <name type="scientific">Kistimonas scapharcae</name>
    <dbReference type="NCBI Taxonomy" id="1036133"/>
    <lineage>
        <taxon>Bacteria</taxon>
        <taxon>Pseudomonadati</taxon>
        <taxon>Pseudomonadota</taxon>
        <taxon>Gammaproteobacteria</taxon>
        <taxon>Oceanospirillales</taxon>
        <taxon>Endozoicomonadaceae</taxon>
        <taxon>Kistimonas</taxon>
    </lineage>
</organism>
<reference evidence="3" key="1">
    <citation type="journal article" date="2019" name="Int. J. Syst. Evol. Microbiol.">
        <title>The Global Catalogue of Microorganisms (GCM) 10K type strain sequencing project: providing services to taxonomists for standard genome sequencing and annotation.</title>
        <authorList>
            <consortium name="The Broad Institute Genomics Platform"/>
            <consortium name="The Broad Institute Genome Sequencing Center for Infectious Disease"/>
            <person name="Wu L."/>
            <person name="Ma J."/>
        </authorList>
    </citation>
    <scope>NUCLEOTIDE SEQUENCE [LARGE SCALE GENOMIC DNA]</scope>
    <source>
        <strain evidence="3">JCM 17805</strain>
    </source>
</reference>
<dbReference type="Proteomes" id="UP001500604">
    <property type="component" value="Unassembled WGS sequence"/>
</dbReference>
<evidence type="ECO:0000313" key="3">
    <source>
        <dbReference type="Proteomes" id="UP001500604"/>
    </source>
</evidence>
<comment type="caution">
    <text evidence="2">The sequence shown here is derived from an EMBL/GenBank/DDBJ whole genome shotgun (WGS) entry which is preliminary data.</text>
</comment>
<dbReference type="InterPro" id="IPR007069">
    <property type="entry name" value="Transposase_32"/>
</dbReference>
<feature type="domain" description="Transposase IS801/IS1294" evidence="1">
    <location>
        <begin position="2"/>
        <end position="106"/>
    </location>
</feature>
<dbReference type="Pfam" id="PF04986">
    <property type="entry name" value="Y2_Tnp"/>
    <property type="match status" value="1"/>
</dbReference>
<evidence type="ECO:0000259" key="1">
    <source>
        <dbReference type="Pfam" id="PF04986"/>
    </source>
</evidence>
<gene>
    <name evidence="2" type="ORF">GCM10023116_19950</name>
</gene>